<reference evidence="1 2" key="1">
    <citation type="journal article" date="2016" name="Nat. Commun.">
        <title>Thousands of microbial genomes shed light on interconnected biogeochemical processes in an aquifer system.</title>
        <authorList>
            <person name="Anantharaman K."/>
            <person name="Brown C.T."/>
            <person name="Hug L.A."/>
            <person name="Sharon I."/>
            <person name="Castelle C.J."/>
            <person name="Probst A.J."/>
            <person name="Thomas B.C."/>
            <person name="Singh A."/>
            <person name="Wilkins M.J."/>
            <person name="Karaoz U."/>
            <person name="Brodie E.L."/>
            <person name="Williams K.H."/>
            <person name="Hubbard S.S."/>
            <person name="Banfield J.F."/>
        </authorList>
    </citation>
    <scope>NUCLEOTIDE SEQUENCE [LARGE SCALE GENOMIC DNA]</scope>
</reference>
<dbReference type="GO" id="GO:0004784">
    <property type="term" value="F:superoxide dismutase activity"/>
    <property type="evidence" value="ECO:0007669"/>
    <property type="project" value="InterPro"/>
</dbReference>
<dbReference type="EMBL" id="MHQI01000060">
    <property type="protein sequence ID" value="OGZ98671.1"/>
    <property type="molecule type" value="Genomic_DNA"/>
</dbReference>
<name>A0A1G2KJI4_9BACT</name>
<evidence type="ECO:0000313" key="2">
    <source>
        <dbReference type="Proteomes" id="UP000179023"/>
    </source>
</evidence>
<accession>A0A1G2KJI4</accession>
<gene>
    <name evidence="1" type="ORF">A3C07_02460</name>
</gene>
<dbReference type="InterPro" id="IPR014123">
    <property type="entry name" value="Superoxide_dismutase_Ni-type"/>
</dbReference>
<dbReference type="Pfam" id="PF09055">
    <property type="entry name" value="Sod_Ni"/>
    <property type="match status" value="1"/>
</dbReference>
<sequence>MKKLLTKFIPISSADAHCDIPCGIYDPTPAKIAARTVQRMVLQLEELALPPDGSKETLLVYYNSVSRRIKVKEEHAELCKRELAILWSDFFKPEHLEKVPNLHDMFWKSLKLCSKNKQEVNKAAADQLVAAVDEIAKTFYGTKNAPDKYDAYKKITDTLF</sequence>
<dbReference type="Gene3D" id="1.20.120.400">
    <property type="entry name" value="Nickel-containing superoxide dismutase"/>
    <property type="match status" value="1"/>
</dbReference>
<dbReference type="Proteomes" id="UP000179023">
    <property type="component" value="Unassembled WGS sequence"/>
</dbReference>
<comment type="caution">
    <text evidence="1">The sequence shown here is derived from an EMBL/GenBank/DDBJ whole genome shotgun (WGS) entry which is preliminary data.</text>
</comment>
<proteinExistence type="predicted"/>
<organism evidence="1 2">
    <name type="scientific">Candidatus Sungbacteria bacterium RIFCSPHIGHO2_02_FULL_47_11</name>
    <dbReference type="NCBI Taxonomy" id="1802270"/>
    <lineage>
        <taxon>Bacteria</taxon>
        <taxon>Candidatus Sungiibacteriota</taxon>
    </lineage>
</organism>
<dbReference type="NCBIfam" id="TIGR02753">
    <property type="entry name" value="sodN"/>
    <property type="match status" value="1"/>
</dbReference>
<protein>
    <submittedName>
        <fullName evidence="1">Superoxide dismutase, Ni</fullName>
    </submittedName>
</protein>
<dbReference type="SUPFAM" id="SSF109770">
    <property type="entry name" value="Nickel-containing superoxide dismutase, NiSOD"/>
    <property type="match status" value="1"/>
</dbReference>
<dbReference type="AlphaFoldDB" id="A0A1G2KJI4"/>
<dbReference type="STRING" id="1802270.A3C07_02460"/>
<evidence type="ECO:0000313" key="1">
    <source>
        <dbReference type="EMBL" id="OGZ98671.1"/>
    </source>
</evidence>
<dbReference type="GO" id="GO:0016151">
    <property type="term" value="F:nickel cation binding"/>
    <property type="evidence" value="ECO:0007669"/>
    <property type="project" value="InterPro"/>
</dbReference>
<dbReference type="InterPro" id="IPR036502">
    <property type="entry name" value="NiSOD_sf"/>
</dbReference>